<reference evidence="2" key="1">
    <citation type="submission" date="2020-07" db="EMBL/GenBank/DDBJ databases">
        <authorList>
            <person name="Nieuwenhuis M."/>
            <person name="Van De Peppel L.J.J."/>
        </authorList>
    </citation>
    <scope>NUCLEOTIDE SEQUENCE</scope>
    <source>
        <strain evidence="2">AP01</strain>
        <tissue evidence="2">Mycelium</tissue>
    </source>
</reference>
<proteinExistence type="predicted"/>
<protein>
    <submittedName>
        <fullName evidence="2">Uncharacterized protein</fullName>
    </submittedName>
</protein>
<feature type="signal peptide" evidence="1">
    <location>
        <begin position="1"/>
        <end position="16"/>
    </location>
</feature>
<sequence>MKSFSVLLALACIAVASPLLHEQAPLGEGLMTSYPGFTLDLNAQRLIQIEGQEPYWVSELEKVQMKAQGVQFFDM</sequence>
<dbReference type="Proteomes" id="UP000775547">
    <property type="component" value="Unassembled WGS sequence"/>
</dbReference>
<keyword evidence="3" id="KW-1185">Reference proteome</keyword>
<dbReference type="EMBL" id="JABCKV010000001">
    <property type="protein sequence ID" value="KAG5648668.1"/>
    <property type="molecule type" value="Genomic_DNA"/>
</dbReference>
<name>A0A9P7GEN6_9AGAR</name>
<reference evidence="2" key="2">
    <citation type="submission" date="2021-10" db="EMBL/GenBank/DDBJ databases">
        <title>Phylogenomics reveals ancestral predisposition of the termite-cultivated fungus Termitomyces towards a domesticated lifestyle.</title>
        <authorList>
            <person name="Auxier B."/>
            <person name="Grum-Grzhimaylo A."/>
            <person name="Cardenas M.E."/>
            <person name="Lodge J.D."/>
            <person name="Laessoe T."/>
            <person name="Pedersen O."/>
            <person name="Smith M.E."/>
            <person name="Kuyper T.W."/>
            <person name="Franco-Molano E.A."/>
            <person name="Baroni T.J."/>
            <person name="Aanen D.K."/>
        </authorList>
    </citation>
    <scope>NUCLEOTIDE SEQUENCE</scope>
    <source>
        <strain evidence="2">AP01</strain>
        <tissue evidence="2">Mycelium</tissue>
    </source>
</reference>
<dbReference type="OrthoDB" id="3027587at2759"/>
<gene>
    <name evidence="2" type="ORF">DXG03_000014</name>
</gene>
<organism evidence="2 3">
    <name type="scientific">Asterophora parasitica</name>
    <dbReference type="NCBI Taxonomy" id="117018"/>
    <lineage>
        <taxon>Eukaryota</taxon>
        <taxon>Fungi</taxon>
        <taxon>Dikarya</taxon>
        <taxon>Basidiomycota</taxon>
        <taxon>Agaricomycotina</taxon>
        <taxon>Agaricomycetes</taxon>
        <taxon>Agaricomycetidae</taxon>
        <taxon>Agaricales</taxon>
        <taxon>Tricholomatineae</taxon>
        <taxon>Lyophyllaceae</taxon>
        <taxon>Asterophora</taxon>
    </lineage>
</organism>
<evidence type="ECO:0000313" key="3">
    <source>
        <dbReference type="Proteomes" id="UP000775547"/>
    </source>
</evidence>
<comment type="caution">
    <text evidence="2">The sequence shown here is derived from an EMBL/GenBank/DDBJ whole genome shotgun (WGS) entry which is preliminary data.</text>
</comment>
<feature type="chain" id="PRO_5040325981" evidence="1">
    <location>
        <begin position="17"/>
        <end position="75"/>
    </location>
</feature>
<evidence type="ECO:0000313" key="2">
    <source>
        <dbReference type="EMBL" id="KAG5648668.1"/>
    </source>
</evidence>
<dbReference type="AlphaFoldDB" id="A0A9P7GEN6"/>
<keyword evidence="1" id="KW-0732">Signal</keyword>
<evidence type="ECO:0000256" key="1">
    <source>
        <dbReference type="SAM" id="SignalP"/>
    </source>
</evidence>
<accession>A0A9P7GEN6</accession>